<organism evidence="1 2">
    <name type="scientific">Megaselia scalaris</name>
    <name type="common">Humpbacked fly</name>
    <name type="synonym">Phora scalaris</name>
    <dbReference type="NCBI Taxonomy" id="36166"/>
    <lineage>
        <taxon>Eukaryota</taxon>
        <taxon>Metazoa</taxon>
        <taxon>Ecdysozoa</taxon>
        <taxon>Arthropoda</taxon>
        <taxon>Hexapoda</taxon>
        <taxon>Insecta</taxon>
        <taxon>Pterygota</taxon>
        <taxon>Neoptera</taxon>
        <taxon>Endopterygota</taxon>
        <taxon>Diptera</taxon>
        <taxon>Brachycera</taxon>
        <taxon>Muscomorpha</taxon>
        <taxon>Platypezoidea</taxon>
        <taxon>Phoridae</taxon>
        <taxon>Megaseliini</taxon>
        <taxon>Megaselia</taxon>
    </lineage>
</organism>
<dbReference type="Proteomes" id="UP000015102">
    <property type="component" value="Unassembled WGS sequence"/>
</dbReference>
<dbReference type="EMBL" id="CAQQ02131258">
    <property type="status" value="NOT_ANNOTATED_CDS"/>
    <property type="molecule type" value="Genomic_DNA"/>
</dbReference>
<reference evidence="2" key="1">
    <citation type="submission" date="2013-02" db="EMBL/GenBank/DDBJ databases">
        <authorList>
            <person name="Hughes D."/>
        </authorList>
    </citation>
    <scope>NUCLEOTIDE SEQUENCE</scope>
    <source>
        <strain>Durham</strain>
        <strain evidence="2">NC isolate 2 -- Noor lab</strain>
    </source>
</reference>
<name>T1GJ35_MEGSC</name>
<dbReference type="EMBL" id="CAQQ02131257">
    <property type="status" value="NOT_ANNOTATED_CDS"/>
    <property type="molecule type" value="Genomic_DNA"/>
</dbReference>
<reference evidence="1" key="2">
    <citation type="submission" date="2015-06" db="UniProtKB">
        <authorList>
            <consortium name="EnsemblMetazoa"/>
        </authorList>
    </citation>
    <scope>IDENTIFICATION</scope>
</reference>
<dbReference type="AlphaFoldDB" id="T1GJ35"/>
<keyword evidence="2" id="KW-1185">Reference proteome</keyword>
<accession>T1GJ35</accession>
<proteinExistence type="predicted"/>
<dbReference type="EnsemblMetazoa" id="MESCA003476-RA">
    <property type="protein sequence ID" value="MESCA003476-PA"/>
    <property type="gene ID" value="MESCA003476"/>
</dbReference>
<dbReference type="EMBL" id="CAQQ02131256">
    <property type="status" value="NOT_ANNOTATED_CDS"/>
    <property type="molecule type" value="Genomic_DNA"/>
</dbReference>
<dbReference type="EMBL" id="CAQQ02131259">
    <property type="status" value="NOT_ANNOTATED_CDS"/>
    <property type="molecule type" value="Genomic_DNA"/>
</dbReference>
<evidence type="ECO:0000313" key="2">
    <source>
        <dbReference type="Proteomes" id="UP000015102"/>
    </source>
</evidence>
<dbReference type="HOGENOM" id="CLU_2309194_0_0_1"/>
<protein>
    <submittedName>
        <fullName evidence="1">Uncharacterized protein</fullName>
    </submittedName>
</protein>
<evidence type="ECO:0000313" key="1">
    <source>
        <dbReference type="EnsemblMetazoa" id="MESCA003476-PA"/>
    </source>
</evidence>
<sequence>MKVNLLIIYKTSHLVTVTSWSFDNQLHTSFNCLSLDYCYKKPDIQQSYLHYWLEEVLSIKSNCLILTDDTFWAVLQETEDFISEGMGIGTLEPNLIGVLS</sequence>